<dbReference type="EMBL" id="PPGH01000038">
    <property type="protein sequence ID" value="PQJ94907.1"/>
    <property type="molecule type" value="Genomic_DNA"/>
</dbReference>
<feature type="domain" description="Zinc finger CHCC-type" evidence="1">
    <location>
        <begin position="40"/>
        <end position="65"/>
    </location>
</feature>
<accession>A0A2S7XMD7</accession>
<dbReference type="Gene3D" id="2.60.260.40">
    <property type="entry name" value="q5lls5 like domains"/>
    <property type="match status" value="1"/>
</dbReference>
<reference evidence="3 4" key="1">
    <citation type="submission" date="2018-01" db="EMBL/GenBank/DDBJ databases">
        <title>The complete genome sequence of Chromatium okenii LaCa, a purple sulfur bacterium with a turbulent life.</title>
        <authorList>
            <person name="Luedin S.M."/>
            <person name="Liechti N."/>
            <person name="Storelli N."/>
            <person name="Danza F."/>
            <person name="Wittwer M."/>
            <person name="Pothier J.F."/>
            <person name="Tonolla M.A."/>
        </authorList>
    </citation>
    <scope>NUCLEOTIDE SEQUENCE [LARGE SCALE GENOMIC DNA]</scope>
    <source>
        <strain evidence="3 4">LaCa</strain>
    </source>
</reference>
<evidence type="ECO:0000313" key="4">
    <source>
        <dbReference type="Proteomes" id="UP000239936"/>
    </source>
</evidence>
<keyword evidence="3" id="KW-0479">Metal-binding</keyword>
<dbReference type="Proteomes" id="UP000239936">
    <property type="component" value="Unassembled WGS sequence"/>
</dbReference>
<dbReference type="OrthoDB" id="9806844at2"/>
<protein>
    <submittedName>
        <fullName evidence="3">Zinc-finger domain-containing protein</fullName>
    </submittedName>
</protein>
<dbReference type="InterPro" id="IPR019401">
    <property type="entry name" value="Znf_CHCC"/>
</dbReference>
<sequence length="69" mass="7358">MSQPQSQVHSTISAPAGAISVSHRDLPLSCPPPDAPVWNQHPRVFLPIEDAPNGEAVCPYCGAHYVLTV</sequence>
<comment type="caution">
    <text evidence="3">The sequence shown here is derived from an EMBL/GenBank/DDBJ whole genome shotgun (WGS) entry which is preliminary data.</text>
</comment>
<evidence type="ECO:0000313" key="2">
    <source>
        <dbReference type="EMBL" id="PQJ94828.1"/>
    </source>
</evidence>
<proteinExistence type="predicted"/>
<keyword evidence="4" id="KW-1185">Reference proteome</keyword>
<keyword evidence="3" id="KW-0863">Zinc-finger</keyword>
<gene>
    <name evidence="3" type="ORF">CXB77_17405</name>
    <name evidence="2" type="ORF">CXB77_18280</name>
</gene>
<evidence type="ECO:0000259" key="1">
    <source>
        <dbReference type="Pfam" id="PF10276"/>
    </source>
</evidence>
<dbReference type="EMBL" id="PPGH01000040">
    <property type="protein sequence ID" value="PQJ94828.1"/>
    <property type="molecule type" value="Genomic_DNA"/>
</dbReference>
<organism evidence="3 4">
    <name type="scientific">Chromatium okenii</name>
    <dbReference type="NCBI Taxonomy" id="61644"/>
    <lineage>
        <taxon>Bacteria</taxon>
        <taxon>Pseudomonadati</taxon>
        <taxon>Pseudomonadota</taxon>
        <taxon>Gammaproteobacteria</taxon>
        <taxon>Chromatiales</taxon>
        <taxon>Chromatiaceae</taxon>
        <taxon>Chromatium</taxon>
    </lineage>
</organism>
<dbReference type="AlphaFoldDB" id="A0A2S7XMD7"/>
<evidence type="ECO:0000313" key="3">
    <source>
        <dbReference type="EMBL" id="PQJ94907.1"/>
    </source>
</evidence>
<dbReference type="GO" id="GO:0008270">
    <property type="term" value="F:zinc ion binding"/>
    <property type="evidence" value="ECO:0007669"/>
    <property type="project" value="UniProtKB-KW"/>
</dbReference>
<keyword evidence="3" id="KW-0862">Zinc</keyword>
<name>A0A2S7XMD7_9GAMM</name>
<dbReference type="RefSeq" id="WP_105074875.1">
    <property type="nucleotide sequence ID" value="NZ_PPGH01000038.1"/>
</dbReference>
<dbReference type="Pfam" id="PF10276">
    <property type="entry name" value="zf-CHCC"/>
    <property type="match status" value="1"/>
</dbReference>